<evidence type="ECO:0000313" key="3">
    <source>
        <dbReference type="Proteomes" id="UP001605036"/>
    </source>
</evidence>
<gene>
    <name evidence="2" type="ORF">R1flu_006674</name>
</gene>
<dbReference type="AlphaFoldDB" id="A0ABD1YWP1"/>
<protein>
    <submittedName>
        <fullName evidence="2">Uncharacterized protein</fullName>
    </submittedName>
</protein>
<dbReference type="Proteomes" id="UP001605036">
    <property type="component" value="Unassembled WGS sequence"/>
</dbReference>
<keyword evidence="3" id="KW-1185">Reference proteome</keyword>
<proteinExistence type="predicted"/>
<name>A0ABD1YWP1_9MARC</name>
<comment type="caution">
    <text evidence="2">The sequence shown here is derived from an EMBL/GenBank/DDBJ whole genome shotgun (WGS) entry which is preliminary data.</text>
</comment>
<dbReference type="EMBL" id="JBHFFA010000003">
    <property type="protein sequence ID" value="KAL2635195.1"/>
    <property type="molecule type" value="Genomic_DNA"/>
</dbReference>
<reference evidence="2 3" key="1">
    <citation type="submission" date="2024-09" db="EMBL/GenBank/DDBJ databases">
        <title>Chromosome-scale assembly of Riccia fluitans.</title>
        <authorList>
            <person name="Paukszto L."/>
            <person name="Sawicki J."/>
            <person name="Karawczyk K."/>
            <person name="Piernik-Szablinska J."/>
            <person name="Szczecinska M."/>
            <person name="Mazdziarz M."/>
        </authorList>
    </citation>
    <scope>NUCLEOTIDE SEQUENCE [LARGE SCALE GENOMIC DNA]</scope>
    <source>
        <strain evidence="2">Rf_01</strain>
        <tissue evidence="2">Aerial parts of the thallus</tissue>
    </source>
</reference>
<organism evidence="2 3">
    <name type="scientific">Riccia fluitans</name>
    <dbReference type="NCBI Taxonomy" id="41844"/>
    <lineage>
        <taxon>Eukaryota</taxon>
        <taxon>Viridiplantae</taxon>
        <taxon>Streptophyta</taxon>
        <taxon>Embryophyta</taxon>
        <taxon>Marchantiophyta</taxon>
        <taxon>Marchantiopsida</taxon>
        <taxon>Marchantiidae</taxon>
        <taxon>Marchantiales</taxon>
        <taxon>Ricciaceae</taxon>
        <taxon>Riccia</taxon>
    </lineage>
</organism>
<sequence length="132" mass="14693">MDPLLGENHRQGSQANGQPISRRRCVPSRSAPFTRGSQWPSPKLPPNTAPCRPKHGRQRRTQFIGHHDWDTKARPTMATMIVDPGTHPAKCGIAASRRITDNHHGDRANAPAATPHDTTLREVQYKVRRVGT</sequence>
<evidence type="ECO:0000313" key="2">
    <source>
        <dbReference type="EMBL" id="KAL2635195.1"/>
    </source>
</evidence>
<accession>A0ABD1YWP1</accession>
<feature type="region of interest" description="Disordered" evidence="1">
    <location>
        <begin position="1"/>
        <end position="74"/>
    </location>
</feature>
<evidence type="ECO:0000256" key="1">
    <source>
        <dbReference type="SAM" id="MobiDB-lite"/>
    </source>
</evidence>